<name>A0A8S3SMX2_MYTED</name>
<dbReference type="AlphaFoldDB" id="A0A8S3SMX2"/>
<evidence type="ECO:0000256" key="5">
    <source>
        <dbReference type="SAM" id="Phobius"/>
    </source>
</evidence>
<dbReference type="Gene3D" id="1.20.58.390">
    <property type="entry name" value="Neurotransmitter-gated ion-channel transmembrane domain"/>
    <property type="match status" value="1"/>
</dbReference>
<dbReference type="CDD" id="cd19051">
    <property type="entry name" value="LGIC_TM_cation"/>
    <property type="match status" value="1"/>
</dbReference>
<reference evidence="8" key="1">
    <citation type="submission" date="2021-03" db="EMBL/GenBank/DDBJ databases">
        <authorList>
            <person name="Bekaert M."/>
        </authorList>
    </citation>
    <scope>NUCLEOTIDE SEQUENCE</scope>
</reference>
<evidence type="ECO:0000259" key="6">
    <source>
        <dbReference type="Pfam" id="PF02931"/>
    </source>
</evidence>
<dbReference type="SUPFAM" id="SSF90112">
    <property type="entry name" value="Neurotransmitter-gated ion-channel transmembrane pore"/>
    <property type="match status" value="1"/>
</dbReference>
<feature type="transmembrane region" description="Helical" evidence="5">
    <location>
        <begin position="317"/>
        <end position="340"/>
    </location>
</feature>
<sequence>MALLVYHSKMLSKSEKQNVISIYILLLVATFPGTESSGYEDAQNLHALLLKNYSRILTPRFNQSESVDVTLDLFLNSVIDFHPVSGIMTFSAAFIIRWKDEIIESRWRNSSYVDINDTNIGMHHVWLPKIYIRNIANIASIYQFLSTLDSEMSYVTYDRYGQAIMTCLAVLQTTCKTDVTYYPLDVHTCDITVVTIDSFHGINILTTESDEDIVNEYTYPNSEWTISSFVTHDWEDDSFSEVNFAVILTRKPIFFVTNLVFPIMIITIVNGLSFFVPIESGERLSFGTSLLLMLIVFLTTVLEVLPSTDNKLSYFNIFVFLELVYSCLIVLGIIITIFLYHRSTTKKVPNFLKRITLIVLKRHKTLPIDSDTLDAISNLNTPNTDSTKMVDIYDQEYEKTNSENHVKAAKDEIMTPKIKWRDVSIALDKILRSITTFFTACLFLIFVIFDVWLRIVYAE</sequence>
<dbReference type="OrthoDB" id="6110760at2759"/>
<dbReference type="SUPFAM" id="SSF63712">
    <property type="entry name" value="Nicotinic receptor ligand binding domain-like"/>
    <property type="match status" value="1"/>
</dbReference>
<dbReference type="Gene3D" id="2.70.170.10">
    <property type="entry name" value="Neurotransmitter-gated ion-channel ligand-binding domain"/>
    <property type="match status" value="1"/>
</dbReference>
<dbReference type="Pfam" id="PF02932">
    <property type="entry name" value="Neur_chan_memb"/>
    <property type="match status" value="1"/>
</dbReference>
<dbReference type="GO" id="GO:0004888">
    <property type="term" value="F:transmembrane signaling receptor activity"/>
    <property type="evidence" value="ECO:0007669"/>
    <property type="project" value="InterPro"/>
</dbReference>
<keyword evidence="4 5" id="KW-0472">Membrane</keyword>
<protein>
    <submittedName>
        <fullName evidence="8">CHRNN</fullName>
    </submittedName>
</protein>
<dbReference type="InterPro" id="IPR006201">
    <property type="entry name" value="Neur_channel"/>
</dbReference>
<evidence type="ECO:0000256" key="1">
    <source>
        <dbReference type="ARBA" id="ARBA00004141"/>
    </source>
</evidence>
<evidence type="ECO:0000313" key="9">
    <source>
        <dbReference type="Proteomes" id="UP000683360"/>
    </source>
</evidence>
<feature type="transmembrane region" description="Helical" evidence="5">
    <location>
        <begin position="253"/>
        <end position="278"/>
    </location>
</feature>
<feature type="domain" description="Neurotransmitter-gated ion-channel transmembrane" evidence="7">
    <location>
        <begin position="260"/>
        <end position="404"/>
    </location>
</feature>
<evidence type="ECO:0000256" key="3">
    <source>
        <dbReference type="ARBA" id="ARBA00022989"/>
    </source>
</evidence>
<feature type="transmembrane region" description="Helical" evidence="5">
    <location>
        <begin position="430"/>
        <end position="453"/>
    </location>
</feature>
<dbReference type="InterPro" id="IPR038050">
    <property type="entry name" value="Neuro_actylchol_rec"/>
</dbReference>
<organism evidence="8 9">
    <name type="scientific">Mytilus edulis</name>
    <name type="common">Blue mussel</name>
    <dbReference type="NCBI Taxonomy" id="6550"/>
    <lineage>
        <taxon>Eukaryota</taxon>
        <taxon>Metazoa</taxon>
        <taxon>Spiralia</taxon>
        <taxon>Lophotrochozoa</taxon>
        <taxon>Mollusca</taxon>
        <taxon>Bivalvia</taxon>
        <taxon>Autobranchia</taxon>
        <taxon>Pteriomorphia</taxon>
        <taxon>Mytilida</taxon>
        <taxon>Mytiloidea</taxon>
        <taxon>Mytilidae</taxon>
        <taxon>Mytilinae</taxon>
        <taxon>Mytilus</taxon>
    </lineage>
</organism>
<evidence type="ECO:0000256" key="2">
    <source>
        <dbReference type="ARBA" id="ARBA00022692"/>
    </source>
</evidence>
<dbReference type="Proteomes" id="UP000683360">
    <property type="component" value="Unassembled WGS sequence"/>
</dbReference>
<evidence type="ECO:0000259" key="7">
    <source>
        <dbReference type="Pfam" id="PF02932"/>
    </source>
</evidence>
<dbReference type="InterPro" id="IPR036734">
    <property type="entry name" value="Neur_chan_lig-bd_sf"/>
</dbReference>
<gene>
    <name evidence="8" type="ORF">MEDL_33600</name>
</gene>
<keyword evidence="3 5" id="KW-1133">Transmembrane helix</keyword>
<dbReference type="GO" id="GO:0005230">
    <property type="term" value="F:extracellular ligand-gated monoatomic ion channel activity"/>
    <property type="evidence" value="ECO:0007669"/>
    <property type="project" value="InterPro"/>
</dbReference>
<feature type="transmembrane region" description="Helical" evidence="5">
    <location>
        <begin position="284"/>
        <end position="305"/>
    </location>
</feature>
<dbReference type="InterPro" id="IPR006029">
    <property type="entry name" value="Neurotrans-gated_channel_TM"/>
</dbReference>
<dbReference type="EMBL" id="CAJPWZ010001649">
    <property type="protein sequence ID" value="CAG2220047.1"/>
    <property type="molecule type" value="Genomic_DNA"/>
</dbReference>
<comment type="subcellular location">
    <subcellularLocation>
        <location evidence="1">Membrane</location>
        <topology evidence="1">Multi-pass membrane protein</topology>
    </subcellularLocation>
</comment>
<evidence type="ECO:0000256" key="4">
    <source>
        <dbReference type="ARBA" id="ARBA00023136"/>
    </source>
</evidence>
<accession>A0A8S3SMX2</accession>
<dbReference type="Pfam" id="PF02931">
    <property type="entry name" value="Neur_chan_LBD"/>
    <property type="match status" value="1"/>
</dbReference>
<comment type="caution">
    <text evidence="8">The sequence shown here is derived from an EMBL/GenBank/DDBJ whole genome shotgun (WGS) entry which is preliminary data.</text>
</comment>
<feature type="domain" description="Neurotransmitter-gated ion-channel ligand-binding" evidence="6">
    <location>
        <begin position="44"/>
        <end position="252"/>
    </location>
</feature>
<dbReference type="PANTHER" id="PTHR18945">
    <property type="entry name" value="NEUROTRANSMITTER GATED ION CHANNEL"/>
    <property type="match status" value="1"/>
</dbReference>
<keyword evidence="2 5" id="KW-0812">Transmembrane</keyword>
<dbReference type="InterPro" id="IPR006202">
    <property type="entry name" value="Neur_chan_lig-bd"/>
</dbReference>
<proteinExistence type="predicted"/>
<dbReference type="GO" id="GO:0016020">
    <property type="term" value="C:membrane"/>
    <property type="evidence" value="ECO:0007669"/>
    <property type="project" value="UniProtKB-SubCell"/>
</dbReference>
<evidence type="ECO:0000313" key="8">
    <source>
        <dbReference type="EMBL" id="CAG2220047.1"/>
    </source>
</evidence>
<dbReference type="PRINTS" id="PR00252">
    <property type="entry name" value="NRIONCHANNEL"/>
</dbReference>
<keyword evidence="9" id="KW-1185">Reference proteome</keyword>
<dbReference type="CDD" id="cd18989">
    <property type="entry name" value="LGIC_ECD_cation"/>
    <property type="match status" value="1"/>
</dbReference>
<dbReference type="InterPro" id="IPR036719">
    <property type="entry name" value="Neuro-gated_channel_TM_sf"/>
</dbReference>